<dbReference type="Proteomes" id="UP001159363">
    <property type="component" value="Chromosome 1"/>
</dbReference>
<evidence type="ECO:0000313" key="4">
    <source>
        <dbReference type="EMBL" id="KAJ8897517.1"/>
    </source>
</evidence>
<reference evidence="4 5" key="1">
    <citation type="submission" date="2023-02" db="EMBL/GenBank/DDBJ databases">
        <title>LHISI_Scaffold_Assembly.</title>
        <authorList>
            <person name="Stuart O.P."/>
            <person name="Cleave R."/>
            <person name="Magrath M.J.L."/>
            <person name="Mikheyev A.S."/>
        </authorList>
    </citation>
    <scope>NUCLEOTIDE SEQUENCE [LARGE SCALE GENOMIC DNA]</scope>
    <source>
        <strain evidence="4">Daus_M_001</strain>
        <tissue evidence="4">Leg muscle</tissue>
    </source>
</reference>
<dbReference type="Pfam" id="PF13359">
    <property type="entry name" value="DDE_Tnp_4"/>
    <property type="match status" value="1"/>
</dbReference>
<proteinExistence type="predicted"/>
<evidence type="ECO:0000313" key="5">
    <source>
        <dbReference type="Proteomes" id="UP001159363"/>
    </source>
</evidence>
<evidence type="ECO:0000256" key="2">
    <source>
        <dbReference type="ARBA" id="ARBA00022723"/>
    </source>
</evidence>
<keyword evidence="5" id="KW-1185">Reference proteome</keyword>
<dbReference type="InterPro" id="IPR027806">
    <property type="entry name" value="HARBI1_dom"/>
</dbReference>
<name>A0ABQ9ILZ9_9NEOP</name>
<comment type="caution">
    <text evidence="4">The sequence shown here is derived from an EMBL/GenBank/DDBJ whole genome shotgun (WGS) entry which is preliminary data.</text>
</comment>
<comment type="cofactor">
    <cofactor evidence="1">
        <name>a divalent metal cation</name>
        <dbReference type="ChEBI" id="CHEBI:60240"/>
    </cofactor>
</comment>
<dbReference type="EMBL" id="JARBHB010000001">
    <property type="protein sequence ID" value="KAJ8897517.1"/>
    <property type="molecule type" value="Genomic_DNA"/>
</dbReference>
<keyword evidence="2" id="KW-0479">Metal-binding</keyword>
<evidence type="ECO:0000256" key="1">
    <source>
        <dbReference type="ARBA" id="ARBA00001968"/>
    </source>
</evidence>
<organism evidence="4 5">
    <name type="scientific">Dryococelus australis</name>
    <dbReference type="NCBI Taxonomy" id="614101"/>
    <lineage>
        <taxon>Eukaryota</taxon>
        <taxon>Metazoa</taxon>
        <taxon>Ecdysozoa</taxon>
        <taxon>Arthropoda</taxon>
        <taxon>Hexapoda</taxon>
        <taxon>Insecta</taxon>
        <taxon>Pterygota</taxon>
        <taxon>Neoptera</taxon>
        <taxon>Polyneoptera</taxon>
        <taxon>Phasmatodea</taxon>
        <taxon>Verophasmatodea</taxon>
        <taxon>Anareolatae</taxon>
        <taxon>Phasmatidae</taxon>
        <taxon>Eurycanthinae</taxon>
        <taxon>Dryococelus</taxon>
    </lineage>
</organism>
<gene>
    <name evidence="4" type="ORF">PR048_002864</name>
</gene>
<evidence type="ECO:0000259" key="3">
    <source>
        <dbReference type="Pfam" id="PF13359"/>
    </source>
</evidence>
<sequence>MRPYLQSNLNPEEDIFNKNLTRARQVVECAIRIMSGKWRLLLKTIEVHPDRADDIVKCVCLLHNVIIDKDGVKDSPQQIMTTRNVGANRRFATVGENRGATKAHAIRDTLKAYFVSRANAH</sequence>
<accession>A0ABQ9ILZ9</accession>
<feature type="domain" description="DDE Tnp4" evidence="3">
    <location>
        <begin position="6"/>
        <end position="64"/>
    </location>
</feature>
<protein>
    <recommendedName>
        <fullName evidence="3">DDE Tnp4 domain-containing protein</fullName>
    </recommendedName>
</protein>